<protein>
    <recommendedName>
        <fullName evidence="3">Transposase</fullName>
    </recommendedName>
</protein>
<sequence length="66" mass="7640">MARSVNFVWNFVNELSQRSIKERGMFLSAYDMHPTQRAQVKSLGCTVKPDTRQYRCSSMEKRAGLP</sequence>
<name>A0ABU5GS53_9GAMM</name>
<keyword evidence="2" id="KW-1185">Reference proteome</keyword>
<accession>A0ABU5GS53</accession>
<gene>
    <name evidence="1" type="ORF">TOI97_09610</name>
</gene>
<reference evidence="1 2" key="1">
    <citation type="submission" date="2023-12" db="EMBL/GenBank/DDBJ databases">
        <title>Denitrificimonas halotolerans sp. nov.,a novel species isolated from landfill leachate.</title>
        <authorList>
            <person name="Wang S."/>
        </authorList>
    </citation>
    <scope>NUCLEOTIDE SEQUENCE [LARGE SCALE GENOMIC DNA]</scope>
    <source>
        <strain evidence="1 2">JX-1</strain>
    </source>
</reference>
<evidence type="ECO:0008006" key="3">
    <source>
        <dbReference type="Google" id="ProtNLM"/>
    </source>
</evidence>
<evidence type="ECO:0000313" key="2">
    <source>
        <dbReference type="Proteomes" id="UP001294570"/>
    </source>
</evidence>
<proteinExistence type="predicted"/>
<dbReference type="RefSeq" id="WP_321553905.1">
    <property type="nucleotide sequence ID" value="NZ_JAXIVU010000013.1"/>
</dbReference>
<organism evidence="1 2">
    <name type="scientific">Denitrificimonas halotolerans</name>
    <dbReference type="NCBI Taxonomy" id="3098930"/>
    <lineage>
        <taxon>Bacteria</taxon>
        <taxon>Pseudomonadati</taxon>
        <taxon>Pseudomonadota</taxon>
        <taxon>Gammaproteobacteria</taxon>
        <taxon>Pseudomonadales</taxon>
        <taxon>Pseudomonadaceae</taxon>
        <taxon>Denitrificimonas</taxon>
    </lineage>
</organism>
<comment type="caution">
    <text evidence="1">The sequence shown here is derived from an EMBL/GenBank/DDBJ whole genome shotgun (WGS) entry which is preliminary data.</text>
</comment>
<dbReference type="Proteomes" id="UP001294570">
    <property type="component" value="Unassembled WGS sequence"/>
</dbReference>
<dbReference type="EMBL" id="JAXIVU010000013">
    <property type="protein sequence ID" value="MDY7219815.1"/>
    <property type="molecule type" value="Genomic_DNA"/>
</dbReference>
<evidence type="ECO:0000313" key="1">
    <source>
        <dbReference type="EMBL" id="MDY7219815.1"/>
    </source>
</evidence>